<evidence type="ECO:0000259" key="9">
    <source>
        <dbReference type="PROSITE" id="PS51755"/>
    </source>
</evidence>
<sequence length="224" mass="26248">MHNILIVEDDEVLNNGIQYCLNDEKLHTHGVYSFQQAEASINKSNYDLVILDVNLPDGNGFLLCETIRKIVPDIPIVFLTARDLEKDVIKGFDLGADDYISKPFNIKILKKKIIAILKRYKKIQDDFYEAKYLKVDLNKREVYKNNSTVNLTLTEYRILELFIQEKNKVITKEVFIDFLYNQDGAFIDEHALSVYISRMRGKIEEQDNQFIKTIYGMGYMWIEE</sequence>
<dbReference type="RefSeq" id="WP_073288692.1">
    <property type="nucleotide sequence ID" value="NZ_FRCP01000014.1"/>
</dbReference>
<keyword evidence="3 7" id="KW-0238">DNA-binding</keyword>
<dbReference type="GO" id="GO:0032993">
    <property type="term" value="C:protein-DNA complex"/>
    <property type="evidence" value="ECO:0007669"/>
    <property type="project" value="TreeGrafter"/>
</dbReference>
<keyword evidence="4" id="KW-0804">Transcription</keyword>
<gene>
    <name evidence="10" type="ORF">SAMN02746066_02763</name>
</gene>
<dbReference type="PANTHER" id="PTHR48111">
    <property type="entry name" value="REGULATOR OF RPOS"/>
    <property type="match status" value="1"/>
</dbReference>
<proteinExistence type="predicted"/>
<organism evidence="10 11">
    <name type="scientific">Anaerosporobacter mobilis DSM 15930</name>
    <dbReference type="NCBI Taxonomy" id="1120996"/>
    <lineage>
        <taxon>Bacteria</taxon>
        <taxon>Bacillati</taxon>
        <taxon>Bacillota</taxon>
        <taxon>Clostridia</taxon>
        <taxon>Lachnospirales</taxon>
        <taxon>Lachnospiraceae</taxon>
        <taxon>Anaerosporobacter</taxon>
    </lineage>
</organism>
<comment type="function">
    <text evidence="5">May play the central regulatory role in sporulation. It may be an element of the effector pathway responsible for the activation of sporulation genes in response to nutritional stress. Spo0A may act in concert with spo0H (a sigma factor) to control the expression of some genes that are critical to the sporulation process.</text>
</comment>
<dbReference type="Gene3D" id="3.40.50.2300">
    <property type="match status" value="1"/>
</dbReference>
<evidence type="ECO:0000256" key="5">
    <source>
        <dbReference type="ARBA" id="ARBA00024867"/>
    </source>
</evidence>
<dbReference type="Pfam" id="PF00072">
    <property type="entry name" value="Response_reg"/>
    <property type="match status" value="1"/>
</dbReference>
<evidence type="ECO:0000313" key="10">
    <source>
        <dbReference type="EMBL" id="SHM65647.1"/>
    </source>
</evidence>
<dbReference type="STRING" id="1120996.SAMN02746066_02763"/>
<dbReference type="PROSITE" id="PS51755">
    <property type="entry name" value="OMPR_PHOB"/>
    <property type="match status" value="1"/>
</dbReference>
<dbReference type="EMBL" id="FRCP01000014">
    <property type="protein sequence ID" value="SHM65647.1"/>
    <property type="molecule type" value="Genomic_DNA"/>
</dbReference>
<evidence type="ECO:0000256" key="4">
    <source>
        <dbReference type="ARBA" id="ARBA00023163"/>
    </source>
</evidence>
<dbReference type="SMART" id="SM00448">
    <property type="entry name" value="REC"/>
    <property type="match status" value="1"/>
</dbReference>
<dbReference type="Gene3D" id="1.10.10.10">
    <property type="entry name" value="Winged helix-like DNA-binding domain superfamily/Winged helix DNA-binding domain"/>
    <property type="match status" value="1"/>
</dbReference>
<feature type="domain" description="Response regulatory" evidence="8">
    <location>
        <begin position="3"/>
        <end position="117"/>
    </location>
</feature>
<dbReference type="PANTHER" id="PTHR48111:SF73">
    <property type="entry name" value="ALKALINE PHOSPHATASE SYNTHESIS TRANSCRIPTIONAL REGULATORY PROTEIN PHOP"/>
    <property type="match status" value="1"/>
</dbReference>
<evidence type="ECO:0000256" key="3">
    <source>
        <dbReference type="ARBA" id="ARBA00023125"/>
    </source>
</evidence>
<dbReference type="InterPro" id="IPR036388">
    <property type="entry name" value="WH-like_DNA-bd_sf"/>
</dbReference>
<dbReference type="CDD" id="cd00383">
    <property type="entry name" value="trans_reg_C"/>
    <property type="match status" value="1"/>
</dbReference>
<dbReference type="AlphaFoldDB" id="A0A1M7KJY1"/>
<evidence type="ECO:0000256" key="2">
    <source>
        <dbReference type="ARBA" id="ARBA00023015"/>
    </source>
</evidence>
<feature type="modified residue" description="4-aspartylphosphate" evidence="6">
    <location>
        <position position="52"/>
    </location>
</feature>
<dbReference type="GO" id="GO:0000976">
    <property type="term" value="F:transcription cis-regulatory region binding"/>
    <property type="evidence" value="ECO:0007669"/>
    <property type="project" value="TreeGrafter"/>
</dbReference>
<evidence type="ECO:0000256" key="6">
    <source>
        <dbReference type="PROSITE-ProRule" id="PRU00169"/>
    </source>
</evidence>
<feature type="DNA-binding region" description="OmpR/PhoB-type" evidence="7">
    <location>
        <begin position="125"/>
        <end position="223"/>
    </location>
</feature>
<evidence type="ECO:0000259" key="8">
    <source>
        <dbReference type="PROSITE" id="PS50110"/>
    </source>
</evidence>
<evidence type="ECO:0000256" key="7">
    <source>
        <dbReference type="PROSITE-ProRule" id="PRU01091"/>
    </source>
</evidence>
<dbReference type="PROSITE" id="PS50110">
    <property type="entry name" value="RESPONSE_REGULATORY"/>
    <property type="match status" value="1"/>
</dbReference>
<dbReference type="OrthoDB" id="9779174at2"/>
<accession>A0A1M7KJY1</accession>
<protein>
    <recommendedName>
        <fullName evidence="1">Stage 0 sporulation protein A homolog</fullName>
    </recommendedName>
</protein>
<dbReference type="SUPFAM" id="SSF52172">
    <property type="entry name" value="CheY-like"/>
    <property type="match status" value="1"/>
</dbReference>
<dbReference type="SMART" id="SM00862">
    <property type="entry name" value="Trans_reg_C"/>
    <property type="match status" value="1"/>
</dbReference>
<name>A0A1M7KJY1_9FIRM</name>
<reference evidence="10 11" key="1">
    <citation type="submission" date="2016-11" db="EMBL/GenBank/DDBJ databases">
        <authorList>
            <person name="Jaros S."/>
            <person name="Januszkiewicz K."/>
            <person name="Wedrychowicz H."/>
        </authorList>
    </citation>
    <scope>NUCLEOTIDE SEQUENCE [LARGE SCALE GENOMIC DNA]</scope>
    <source>
        <strain evidence="10 11">DSM 15930</strain>
    </source>
</reference>
<dbReference type="InterPro" id="IPR001867">
    <property type="entry name" value="OmpR/PhoB-type_DNA-bd"/>
</dbReference>
<dbReference type="Pfam" id="PF00486">
    <property type="entry name" value="Trans_reg_C"/>
    <property type="match status" value="1"/>
</dbReference>
<keyword evidence="6" id="KW-0597">Phosphoprotein</keyword>
<keyword evidence="2" id="KW-0805">Transcription regulation</keyword>
<feature type="domain" description="OmpR/PhoB-type" evidence="9">
    <location>
        <begin position="125"/>
        <end position="223"/>
    </location>
</feature>
<dbReference type="GO" id="GO:0006355">
    <property type="term" value="P:regulation of DNA-templated transcription"/>
    <property type="evidence" value="ECO:0007669"/>
    <property type="project" value="InterPro"/>
</dbReference>
<dbReference type="InterPro" id="IPR039420">
    <property type="entry name" value="WalR-like"/>
</dbReference>
<dbReference type="InterPro" id="IPR001789">
    <property type="entry name" value="Sig_transdc_resp-reg_receiver"/>
</dbReference>
<dbReference type="GO" id="GO:0000156">
    <property type="term" value="F:phosphorelay response regulator activity"/>
    <property type="evidence" value="ECO:0007669"/>
    <property type="project" value="TreeGrafter"/>
</dbReference>
<keyword evidence="11" id="KW-1185">Reference proteome</keyword>
<evidence type="ECO:0000313" key="11">
    <source>
        <dbReference type="Proteomes" id="UP000184038"/>
    </source>
</evidence>
<dbReference type="InterPro" id="IPR011006">
    <property type="entry name" value="CheY-like_superfamily"/>
</dbReference>
<dbReference type="Proteomes" id="UP000184038">
    <property type="component" value="Unassembled WGS sequence"/>
</dbReference>
<dbReference type="GO" id="GO:0005829">
    <property type="term" value="C:cytosol"/>
    <property type="evidence" value="ECO:0007669"/>
    <property type="project" value="TreeGrafter"/>
</dbReference>
<dbReference type="CDD" id="cd17574">
    <property type="entry name" value="REC_OmpR"/>
    <property type="match status" value="1"/>
</dbReference>
<evidence type="ECO:0000256" key="1">
    <source>
        <dbReference type="ARBA" id="ARBA00018672"/>
    </source>
</evidence>